<reference evidence="2" key="1">
    <citation type="submission" date="2016-07" db="EMBL/GenBank/DDBJ databases">
        <authorList>
            <person name="Florea S."/>
            <person name="Webb J.S."/>
            <person name="Jaromczyk J."/>
            <person name="Schardl C.L."/>
        </authorList>
    </citation>
    <scope>NUCLEOTIDE SEQUENCE [LARGE SCALE GENOMIC DNA]</scope>
</reference>
<accession>A0A1B3AZV7</accession>
<keyword evidence="2" id="KW-1185">Reference proteome</keyword>
<evidence type="ECO:0000313" key="2">
    <source>
        <dbReference type="Proteomes" id="UP000201149"/>
    </source>
</evidence>
<sequence>MLLPPLVEPAYFTHPEYSITLGPEVCEVCADAGFAPDPEQELALNLLFALGPRALPMLFEFGIIAPRQNMKTGLMKQAALGWLFVTGERRIAWSAHEFDTARESFGDIVGLIENTPSLSRRLAPGPNNGIYSGSGNLMIELATGARLKFKARTKTGGRGLTGDKTILDEAFALTTGQIGSVLPTMSTRPNAQILYGSSACHTNSDVLHRLKDRGRRGDEPRLGYMEYSAEADCAESDCSHEPGEPGCAMDDEDNWRRANSQAGRRISMDYIRSERKAMDPQEFGRERLGWHDAPPAVGGSLISSDQWGGLLDPESTPVDPVAFGVYVSRDRSRAAIGVAARRKDGKIHVGIVPAVRGQQIESLPGTGWIVGRVKELRDAQKPCAVVIDDHSSAASLLPEFKKEGIDEGTSDVPGLLELTDAHDMAIAANTFYDAVIEDGLRHRGSAALARAVASAKTRDLADSWAWDRKDKTSDITQLVAVTLAVHGLIVRGEGAEETEVWGFWE</sequence>
<dbReference type="InterPro" id="IPR027417">
    <property type="entry name" value="P-loop_NTPase"/>
</dbReference>
<organism evidence="1 2">
    <name type="scientific">Gordonia phage Eyre</name>
    <dbReference type="NCBI Taxonomy" id="1887646"/>
    <lineage>
        <taxon>Viruses</taxon>
        <taxon>Duplodnaviria</taxon>
        <taxon>Heunggongvirae</taxon>
        <taxon>Uroviricota</taxon>
        <taxon>Caudoviricetes</taxon>
        <taxon>Eyrevirus</taxon>
        <taxon>Eyrevirus eyre</taxon>
    </lineage>
</organism>
<dbReference type="Proteomes" id="UP000201149">
    <property type="component" value="Segment"/>
</dbReference>
<name>A0A1B3AZV7_9CAUD</name>
<gene>
    <name evidence="1" type="primary">2</name>
    <name evidence="1" type="ORF">SEA_EYRE_2</name>
</gene>
<evidence type="ECO:0000313" key="1">
    <source>
        <dbReference type="EMBL" id="AOE44282.1"/>
    </source>
</evidence>
<proteinExistence type="predicted"/>
<dbReference type="OrthoDB" id="1610at10239"/>
<dbReference type="EMBL" id="KX557277">
    <property type="protein sequence ID" value="AOE44282.1"/>
    <property type="molecule type" value="Genomic_DNA"/>
</dbReference>
<dbReference type="Gene3D" id="3.40.50.300">
    <property type="entry name" value="P-loop containing nucleotide triphosphate hydrolases"/>
    <property type="match status" value="1"/>
</dbReference>
<dbReference type="KEGG" id="vg:29068908"/>
<dbReference type="GeneID" id="29068908"/>
<dbReference type="RefSeq" id="YP_009292393.1">
    <property type="nucleotide sequence ID" value="NC_031122.1"/>
</dbReference>
<protein>
    <submittedName>
        <fullName evidence="1">Terminase large subunit</fullName>
    </submittedName>
</protein>